<evidence type="ECO:0000256" key="3">
    <source>
        <dbReference type="ARBA" id="ARBA00022448"/>
    </source>
</evidence>
<comment type="similarity">
    <text evidence="2">Belongs to the inorganic phosphate transporter (PiT) (TC 2.A.20) family.</text>
</comment>
<proteinExistence type="inferred from homology"/>
<comment type="caution">
    <text evidence="9">The sequence shown here is derived from an EMBL/GenBank/DDBJ whole genome shotgun (WGS) entry which is preliminary data.</text>
</comment>
<feature type="non-terminal residue" evidence="9">
    <location>
        <position position="246"/>
    </location>
</feature>
<organism evidence="9 10">
    <name type="scientific">Coptotermes formosanus</name>
    <name type="common">Formosan subterranean termite</name>
    <dbReference type="NCBI Taxonomy" id="36987"/>
    <lineage>
        <taxon>Eukaryota</taxon>
        <taxon>Metazoa</taxon>
        <taxon>Ecdysozoa</taxon>
        <taxon>Arthropoda</taxon>
        <taxon>Hexapoda</taxon>
        <taxon>Insecta</taxon>
        <taxon>Pterygota</taxon>
        <taxon>Neoptera</taxon>
        <taxon>Polyneoptera</taxon>
        <taxon>Dictyoptera</taxon>
        <taxon>Blattodea</taxon>
        <taxon>Blattoidea</taxon>
        <taxon>Termitoidae</taxon>
        <taxon>Rhinotermitidae</taxon>
        <taxon>Coptotermes</taxon>
    </lineage>
</organism>
<feature type="transmembrane region" description="Helical" evidence="8">
    <location>
        <begin position="46"/>
        <end position="66"/>
    </location>
</feature>
<comment type="subcellular location">
    <subcellularLocation>
        <location evidence="1">Membrane</location>
        <topology evidence="1">Multi-pass membrane protein</topology>
    </subcellularLocation>
</comment>
<dbReference type="EMBL" id="BLKM01000720">
    <property type="protein sequence ID" value="GFG37753.1"/>
    <property type="molecule type" value="Genomic_DNA"/>
</dbReference>
<evidence type="ECO:0000256" key="8">
    <source>
        <dbReference type="SAM" id="Phobius"/>
    </source>
</evidence>
<dbReference type="InParanoid" id="A0A6L2PYP6"/>
<evidence type="ECO:0000313" key="9">
    <source>
        <dbReference type="EMBL" id="GFG37753.1"/>
    </source>
</evidence>
<evidence type="ECO:0000256" key="6">
    <source>
        <dbReference type="ARBA" id="ARBA00022989"/>
    </source>
</evidence>
<evidence type="ECO:0000313" key="10">
    <source>
        <dbReference type="Proteomes" id="UP000502823"/>
    </source>
</evidence>
<keyword evidence="3" id="KW-0813">Transport</keyword>
<keyword evidence="10" id="KW-1185">Reference proteome</keyword>
<evidence type="ECO:0000256" key="7">
    <source>
        <dbReference type="ARBA" id="ARBA00023136"/>
    </source>
</evidence>
<dbReference type="OrthoDB" id="260807at2759"/>
<dbReference type="Pfam" id="PF01384">
    <property type="entry name" value="PHO4"/>
    <property type="match status" value="1"/>
</dbReference>
<gene>
    <name evidence="9" type="ORF">Cfor_01133</name>
</gene>
<dbReference type="PANTHER" id="PTHR11101">
    <property type="entry name" value="PHOSPHATE TRANSPORTER"/>
    <property type="match status" value="1"/>
</dbReference>
<feature type="transmembrane region" description="Helical" evidence="8">
    <location>
        <begin position="87"/>
        <end position="110"/>
    </location>
</feature>
<feature type="transmembrane region" description="Helical" evidence="8">
    <location>
        <begin position="7"/>
        <end position="26"/>
    </location>
</feature>
<sequence length="246" mass="26365">MDPYSSSVLWVVIVSFIMGFILAFGIGANSVPNSFATSVGAKVLTVTQACCLGTVFEMAGALLLAYKVSGTVRKGVLQVDLYEEAELELMLGMFAALIGSSMLLLSATFLKLPVSASHSIVGATIGFSLVCRGDEGLNWQVLGFIVVSWFLSPLMSGAISVLMFLLVRQFILNASDPVARGFFCLPVAYGVTIFINVFSVLLDGPPLLYFDRIPWWGALLISVGAGAVTMLAVQIFLVPFMKRRIG</sequence>
<dbReference type="GO" id="GO:0016020">
    <property type="term" value="C:membrane"/>
    <property type="evidence" value="ECO:0007669"/>
    <property type="project" value="UniProtKB-SubCell"/>
</dbReference>
<dbReference type="GO" id="GO:0035435">
    <property type="term" value="P:phosphate ion transmembrane transport"/>
    <property type="evidence" value="ECO:0007669"/>
    <property type="project" value="TreeGrafter"/>
</dbReference>
<evidence type="ECO:0000256" key="5">
    <source>
        <dbReference type="ARBA" id="ARBA00022692"/>
    </source>
</evidence>
<accession>A0A6L2PYP6</accession>
<reference evidence="10" key="1">
    <citation type="submission" date="2020-01" db="EMBL/GenBank/DDBJ databases">
        <title>Draft genome sequence of the Termite Coptotermes fromosanus.</title>
        <authorList>
            <person name="Itakura S."/>
            <person name="Yosikawa Y."/>
            <person name="Umezawa K."/>
        </authorList>
    </citation>
    <scope>NUCLEOTIDE SEQUENCE [LARGE SCALE GENOMIC DNA]</scope>
</reference>
<keyword evidence="7 8" id="KW-0472">Membrane</keyword>
<evidence type="ECO:0000256" key="1">
    <source>
        <dbReference type="ARBA" id="ARBA00004141"/>
    </source>
</evidence>
<name>A0A6L2PYP6_COPFO</name>
<dbReference type="Proteomes" id="UP000502823">
    <property type="component" value="Unassembled WGS sequence"/>
</dbReference>
<protein>
    <submittedName>
        <fullName evidence="9">Uncharacterized protein</fullName>
    </submittedName>
</protein>
<keyword evidence="6 8" id="KW-1133">Transmembrane helix</keyword>
<dbReference type="AlphaFoldDB" id="A0A6L2PYP6"/>
<feature type="transmembrane region" description="Helical" evidence="8">
    <location>
        <begin position="178"/>
        <end position="201"/>
    </location>
</feature>
<feature type="transmembrane region" description="Helical" evidence="8">
    <location>
        <begin position="213"/>
        <end position="238"/>
    </location>
</feature>
<evidence type="ECO:0000256" key="2">
    <source>
        <dbReference type="ARBA" id="ARBA00009916"/>
    </source>
</evidence>
<feature type="transmembrane region" description="Helical" evidence="8">
    <location>
        <begin position="142"/>
        <end position="166"/>
    </location>
</feature>
<evidence type="ECO:0000256" key="4">
    <source>
        <dbReference type="ARBA" id="ARBA00022592"/>
    </source>
</evidence>
<dbReference type="GO" id="GO:0005315">
    <property type="term" value="F:phosphate transmembrane transporter activity"/>
    <property type="evidence" value="ECO:0007669"/>
    <property type="project" value="InterPro"/>
</dbReference>
<dbReference type="PANTHER" id="PTHR11101:SF80">
    <property type="entry name" value="PHOSPHATE TRANSPORTER"/>
    <property type="match status" value="1"/>
</dbReference>
<keyword evidence="5 8" id="KW-0812">Transmembrane</keyword>
<dbReference type="InterPro" id="IPR001204">
    <property type="entry name" value="Phos_transporter"/>
</dbReference>
<keyword evidence="4" id="KW-0592">Phosphate transport</keyword>